<evidence type="ECO:0000313" key="2">
    <source>
        <dbReference type="EMBL" id="CAB4542828.1"/>
    </source>
</evidence>
<dbReference type="AlphaFoldDB" id="A0A6J6BXH2"/>
<dbReference type="Gene3D" id="2.60.120.10">
    <property type="entry name" value="Jelly Rolls"/>
    <property type="match status" value="2"/>
</dbReference>
<protein>
    <submittedName>
        <fullName evidence="2">Unannotated protein</fullName>
    </submittedName>
</protein>
<sequence length="232" mass="25128">MYTPSILQTPLTTVGPIDPSQPTRSVTGDWAFSTGELEIGIWECTPGVFGGVTADENEAMLMVAGRATVHHDGGEYDLAPGTLWTTPRAWRSRWEVHQTVRKMYVIDHRAGGPGASTHLANAFTAPLPEGTPRPVVIEGSPVEASTSLWSHDRLDVGVWECTPGVFPFRRDGYQEVFCVLSGRATLEVAGAEGGTGQRFELVPGAMLLTPSGTTGRWHVHETIRKAYVTITD</sequence>
<reference evidence="2" key="1">
    <citation type="submission" date="2020-05" db="EMBL/GenBank/DDBJ databases">
        <authorList>
            <person name="Chiriac C."/>
            <person name="Salcher M."/>
            <person name="Ghai R."/>
            <person name="Kavagutti S V."/>
        </authorList>
    </citation>
    <scope>NUCLEOTIDE SEQUENCE</scope>
</reference>
<dbReference type="InterPro" id="IPR008579">
    <property type="entry name" value="UGlyAH_Cupin_dom"/>
</dbReference>
<proteinExistence type="predicted"/>
<dbReference type="InterPro" id="IPR011051">
    <property type="entry name" value="RmlC_Cupin_sf"/>
</dbReference>
<dbReference type="PANTHER" id="PTHR40943:SF1">
    <property type="entry name" value="CYTOPLASMIC PROTEIN"/>
    <property type="match status" value="1"/>
</dbReference>
<dbReference type="EMBL" id="CAEZSR010000008">
    <property type="protein sequence ID" value="CAB4542828.1"/>
    <property type="molecule type" value="Genomic_DNA"/>
</dbReference>
<feature type="domain" description="(S)-ureidoglycine aminohydrolase cupin" evidence="1">
    <location>
        <begin position="155"/>
        <end position="227"/>
    </location>
</feature>
<dbReference type="InterPro" id="IPR014710">
    <property type="entry name" value="RmlC-like_jellyroll"/>
</dbReference>
<feature type="domain" description="(S)-ureidoglycine aminohydrolase cupin" evidence="1">
    <location>
        <begin position="36"/>
        <end position="104"/>
    </location>
</feature>
<name>A0A6J6BXH2_9ZZZZ</name>
<accession>A0A6J6BXH2</accession>
<organism evidence="2">
    <name type="scientific">freshwater metagenome</name>
    <dbReference type="NCBI Taxonomy" id="449393"/>
    <lineage>
        <taxon>unclassified sequences</taxon>
        <taxon>metagenomes</taxon>
        <taxon>ecological metagenomes</taxon>
    </lineage>
</organism>
<dbReference type="SUPFAM" id="SSF51182">
    <property type="entry name" value="RmlC-like cupins"/>
    <property type="match status" value="2"/>
</dbReference>
<gene>
    <name evidence="2" type="ORF">UFOPK1493_00431</name>
</gene>
<evidence type="ECO:0000259" key="1">
    <source>
        <dbReference type="Pfam" id="PF05899"/>
    </source>
</evidence>
<dbReference type="PANTHER" id="PTHR40943">
    <property type="entry name" value="CYTOPLASMIC PROTEIN-RELATED"/>
    <property type="match status" value="1"/>
</dbReference>
<dbReference type="Pfam" id="PF05899">
    <property type="entry name" value="Cupin_3"/>
    <property type="match status" value="2"/>
</dbReference>